<proteinExistence type="predicted"/>
<organism evidence="1 2">
    <name type="scientific">Xanthomonas pisi</name>
    <dbReference type="NCBI Taxonomy" id="56457"/>
    <lineage>
        <taxon>Bacteria</taxon>
        <taxon>Pseudomonadati</taxon>
        <taxon>Pseudomonadota</taxon>
        <taxon>Gammaproteobacteria</taxon>
        <taxon>Lysobacterales</taxon>
        <taxon>Lysobacteraceae</taxon>
        <taxon>Xanthomonas</taxon>
    </lineage>
</organism>
<evidence type="ECO:0000313" key="1">
    <source>
        <dbReference type="EMBL" id="PPU69564.1"/>
    </source>
</evidence>
<protein>
    <submittedName>
        <fullName evidence="1">Uncharacterized protein</fullName>
    </submittedName>
</protein>
<keyword evidence="2" id="KW-1185">Reference proteome</keyword>
<dbReference type="RefSeq" id="WP_046964740.1">
    <property type="nucleotide sequence ID" value="NZ_MDEI01000003.1"/>
</dbReference>
<dbReference type="AlphaFoldDB" id="A0A2S7D749"/>
<sequence length="62" mass="6533">MTRPVGSATIALAHAIVGDISRNDRRGESIARSYSSEETTTLVMHPAPGMALPASVALKKKL</sequence>
<evidence type="ECO:0000313" key="2">
    <source>
        <dbReference type="Proteomes" id="UP000238191"/>
    </source>
</evidence>
<dbReference type="EMBL" id="MDEI01000003">
    <property type="protein sequence ID" value="PPU69564.1"/>
    <property type="molecule type" value="Genomic_DNA"/>
</dbReference>
<gene>
    <name evidence="1" type="ORF">XpiCFBP4643_05480</name>
</gene>
<name>A0A2S7D749_9XANT</name>
<comment type="caution">
    <text evidence="1">The sequence shown here is derived from an EMBL/GenBank/DDBJ whole genome shotgun (WGS) entry which is preliminary data.</text>
</comment>
<accession>A0A2S7D749</accession>
<dbReference type="Proteomes" id="UP000238191">
    <property type="component" value="Unassembled WGS sequence"/>
</dbReference>
<reference evidence="2" key="1">
    <citation type="submission" date="2016-08" db="EMBL/GenBank/DDBJ databases">
        <authorList>
            <person name="Merda D."/>
            <person name="Briand M."/>
            <person name="Taghouti G."/>
            <person name="Carrere S."/>
            <person name="Gouzy J."/>
            <person name="Portier P."/>
            <person name="Jacques M.-A."/>
            <person name="Fischer-Le Saux M."/>
        </authorList>
    </citation>
    <scope>NUCLEOTIDE SEQUENCE [LARGE SCALE GENOMIC DNA]</scope>
    <source>
        <strain evidence="2">CFBP4643</strain>
    </source>
</reference>